<evidence type="ECO:0000313" key="8">
    <source>
        <dbReference type="Proteomes" id="UP000095751"/>
    </source>
</evidence>
<dbReference type="EMBL" id="KV784353">
    <property type="protein sequence ID" value="OEU23533.1"/>
    <property type="molecule type" value="Genomic_DNA"/>
</dbReference>
<dbReference type="AlphaFoldDB" id="A0A1E7G052"/>
<protein>
    <recommendedName>
        <fullName evidence="9">Glycosyltransferase 2-like domain-containing protein</fullName>
    </recommendedName>
</protein>
<evidence type="ECO:0008006" key="9">
    <source>
        <dbReference type="Google" id="ProtNLM"/>
    </source>
</evidence>
<feature type="compositionally biased region" description="Low complexity" evidence="6">
    <location>
        <begin position="25"/>
        <end position="40"/>
    </location>
</feature>
<dbReference type="OrthoDB" id="43878at2759"/>
<evidence type="ECO:0000256" key="4">
    <source>
        <dbReference type="ARBA" id="ARBA00022679"/>
    </source>
</evidence>
<proteinExistence type="predicted"/>
<dbReference type="InParanoid" id="A0A1E7G052"/>
<gene>
    <name evidence="7" type="ORF">FRACYDRAFT_178109</name>
</gene>
<comment type="subcellular location">
    <subcellularLocation>
        <location evidence="1">Cell membrane</location>
    </subcellularLocation>
</comment>
<dbReference type="SUPFAM" id="SSF53448">
    <property type="entry name" value="Nucleotide-diphospho-sugar transferases"/>
    <property type="match status" value="1"/>
</dbReference>
<dbReference type="GO" id="GO:0016757">
    <property type="term" value="F:glycosyltransferase activity"/>
    <property type="evidence" value="ECO:0007669"/>
    <property type="project" value="UniProtKB-KW"/>
</dbReference>
<sequence length="329" mass="36883">MNKVEIIIVHCIDLDQQEGNDNNKKNSSSNNNSVSSSSSSSSSIFTDTLKHELCLLDNNPNKDNNDDSNITLKVIDYTDGGGRGPCLNYGAFHSTGKILTFLHADTYLNTRGWNNAIIDTFHKQKNNTTRTITTTTTCCAFSFAIEKKESSSSRTPQKKGIPGITAIEYTANLRTKFFQLPYGDQCLSLPSNIFQLIGGYPDQCLFEDYELIRLLRVRSSYSKKNSKNKNCPIKEEEGIQILPENYKAVCSPRRWEKYGVLYTTYTNSYMIQRYNSGSITPEELFQEYYNGGSGSGSGSNDNTRGDGEVVVEKGPKRKHPTKSPWEISI</sequence>
<dbReference type="Proteomes" id="UP000095751">
    <property type="component" value="Unassembled WGS sequence"/>
</dbReference>
<feature type="compositionally biased region" description="Basic and acidic residues" evidence="6">
    <location>
        <begin position="303"/>
        <end position="314"/>
    </location>
</feature>
<feature type="region of interest" description="Disordered" evidence="6">
    <location>
        <begin position="290"/>
        <end position="329"/>
    </location>
</feature>
<dbReference type="InterPro" id="IPR029044">
    <property type="entry name" value="Nucleotide-diphossugar_trans"/>
</dbReference>
<dbReference type="KEGG" id="fcy:FRACYDRAFT_178109"/>
<dbReference type="PANTHER" id="PTHR43646">
    <property type="entry name" value="GLYCOSYLTRANSFERASE"/>
    <property type="match status" value="1"/>
</dbReference>
<evidence type="ECO:0000256" key="1">
    <source>
        <dbReference type="ARBA" id="ARBA00004236"/>
    </source>
</evidence>
<evidence type="ECO:0000313" key="7">
    <source>
        <dbReference type="EMBL" id="OEU23533.1"/>
    </source>
</evidence>
<dbReference type="GO" id="GO:0005886">
    <property type="term" value="C:plasma membrane"/>
    <property type="evidence" value="ECO:0007669"/>
    <property type="project" value="UniProtKB-SubCell"/>
</dbReference>
<name>A0A1E7G052_9STRA</name>
<evidence type="ECO:0000256" key="5">
    <source>
        <dbReference type="ARBA" id="ARBA00023136"/>
    </source>
</evidence>
<keyword evidence="4" id="KW-0808">Transferase</keyword>
<keyword evidence="8" id="KW-1185">Reference proteome</keyword>
<feature type="region of interest" description="Disordered" evidence="6">
    <location>
        <begin position="18"/>
        <end position="40"/>
    </location>
</feature>
<evidence type="ECO:0000256" key="6">
    <source>
        <dbReference type="SAM" id="MobiDB-lite"/>
    </source>
</evidence>
<keyword evidence="5" id="KW-0472">Membrane</keyword>
<evidence type="ECO:0000256" key="3">
    <source>
        <dbReference type="ARBA" id="ARBA00022676"/>
    </source>
</evidence>
<dbReference type="PANTHER" id="PTHR43646:SF2">
    <property type="entry name" value="GLYCOSYLTRANSFERASE 2-LIKE DOMAIN-CONTAINING PROTEIN"/>
    <property type="match status" value="1"/>
</dbReference>
<keyword evidence="2" id="KW-1003">Cell membrane</keyword>
<evidence type="ECO:0000256" key="2">
    <source>
        <dbReference type="ARBA" id="ARBA00022475"/>
    </source>
</evidence>
<accession>A0A1E7G052</accession>
<dbReference type="Gene3D" id="3.90.550.10">
    <property type="entry name" value="Spore Coat Polysaccharide Biosynthesis Protein SpsA, Chain A"/>
    <property type="match status" value="1"/>
</dbReference>
<keyword evidence="3" id="KW-0328">Glycosyltransferase</keyword>
<organism evidence="7 8">
    <name type="scientific">Fragilariopsis cylindrus CCMP1102</name>
    <dbReference type="NCBI Taxonomy" id="635003"/>
    <lineage>
        <taxon>Eukaryota</taxon>
        <taxon>Sar</taxon>
        <taxon>Stramenopiles</taxon>
        <taxon>Ochrophyta</taxon>
        <taxon>Bacillariophyta</taxon>
        <taxon>Bacillariophyceae</taxon>
        <taxon>Bacillariophycidae</taxon>
        <taxon>Bacillariales</taxon>
        <taxon>Bacillariaceae</taxon>
        <taxon>Fragilariopsis</taxon>
    </lineage>
</organism>
<reference evidence="7 8" key="1">
    <citation type="submission" date="2016-09" db="EMBL/GenBank/DDBJ databases">
        <title>Extensive genetic diversity and differential bi-allelic expression allows diatom success in the polar Southern Ocean.</title>
        <authorList>
            <consortium name="DOE Joint Genome Institute"/>
            <person name="Mock T."/>
            <person name="Otillar R.P."/>
            <person name="Strauss J."/>
            <person name="Dupont C."/>
            <person name="Frickenhaus S."/>
            <person name="Maumus F."/>
            <person name="Mcmullan M."/>
            <person name="Sanges R."/>
            <person name="Schmutz J."/>
            <person name="Toseland A."/>
            <person name="Valas R."/>
            <person name="Veluchamy A."/>
            <person name="Ward B.J."/>
            <person name="Allen A."/>
            <person name="Barry K."/>
            <person name="Falciatore A."/>
            <person name="Ferrante M."/>
            <person name="Fortunato A.E."/>
            <person name="Gloeckner G."/>
            <person name="Gruber A."/>
            <person name="Hipkin R."/>
            <person name="Janech M."/>
            <person name="Kroth P."/>
            <person name="Leese F."/>
            <person name="Lindquist E."/>
            <person name="Lyon B.R."/>
            <person name="Martin J."/>
            <person name="Mayer C."/>
            <person name="Parker M."/>
            <person name="Quesneville H."/>
            <person name="Raymond J."/>
            <person name="Uhlig C."/>
            <person name="Valentin K.U."/>
            <person name="Worden A.Z."/>
            <person name="Armbrust E.V."/>
            <person name="Bowler C."/>
            <person name="Green B."/>
            <person name="Moulton V."/>
            <person name="Van Oosterhout C."/>
            <person name="Grigoriev I."/>
        </authorList>
    </citation>
    <scope>NUCLEOTIDE SEQUENCE [LARGE SCALE GENOMIC DNA]</scope>
    <source>
        <strain evidence="7 8">CCMP1102</strain>
    </source>
</reference>